<gene>
    <name evidence="5" type="ORF">ETD86_21010</name>
</gene>
<organism evidence="5 6">
    <name type="scientific">Nonomuraea turkmeniaca</name>
    <dbReference type="NCBI Taxonomy" id="103838"/>
    <lineage>
        <taxon>Bacteria</taxon>
        <taxon>Bacillati</taxon>
        <taxon>Actinomycetota</taxon>
        <taxon>Actinomycetes</taxon>
        <taxon>Streptosporangiales</taxon>
        <taxon>Streptosporangiaceae</taxon>
        <taxon>Nonomuraea</taxon>
    </lineage>
</organism>
<dbReference type="Proteomes" id="UP000309128">
    <property type="component" value="Unassembled WGS sequence"/>
</dbReference>
<evidence type="ECO:0000256" key="2">
    <source>
        <dbReference type="ARBA" id="ARBA00023125"/>
    </source>
</evidence>
<dbReference type="AlphaFoldDB" id="A0A5S4FGV9"/>
<dbReference type="PROSITE" id="PS00356">
    <property type="entry name" value="HTH_LACI_1"/>
    <property type="match status" value="1"/>
</dbReference>
<dbReference type="SUPFAM" id="SSF53822">
    <property type="entry name" value="Periplasmic binding protein-like I"/>
    <property type="match status" value="1"/>
</dbReference>
<dbReference type="PANTHER" id="PTHR30146:SF109">
    <property type="entry name" value="HTH-TYPE TRANSCRIPTIONAL REGULATOR GALS"/>
    <property type="match status" value="1"/>
</dbReference>
<dbReference type="PANTHER" id="PTHR30146">
    <property type="entry name" value="LACI-RELATED TRANSCRIPTIONAL REPRESSOR"/>
    <property type="match status" value="1"/>
</dbReference>
<reference evidence="5 6" key="1">
    <citation type="submission" date="2019-05" db="EMBL/GenBank/DDBJ databases">
        <title>Draft genome sequence of Nonomuraea turkmeniaca DSM 43926.</title>
        <authorList>
            <person name="Saricaoglu S."/>
            <person name="Isik K."/>
        </authorList>
    </citation>
    <scope>NUCLEOTIDE SEQUENCE [LARGE SCALE GENOMIC DNA]</scope>
    <source>
        <strain evidence="5 6">DSM 43926</strain>
    </source>
</reference>
<dbReference type="GO" id="GO:0000976">
    <property type="term" value="F:transcription cis-regulatory region binding"/>
    <property type="evidence" value="ECO:0007669"/>
    <property type="project" value="TreeGrafter"/>
</dbReference>
<dbReference type="PROSITE" id="PS50932">
    <property type="entry name" value="HTH_LACI_2"/>
    <property type="match status" value="1"/>
</dbReference>
<accession>A0A5S4FGV9</accession>
<proteinExistence type="predicted"/>
<dbReference type="Gene3D" id="1.10.260.40">
    <property type="entry name" value="lambda repressor-like DNA-binding domains"/>
    <property type="match status" value="1"/>
</dbReference>
<dbReference type="Pfam" id="PF00532">
    <property type="entry name" value="Peripla_BP_1"/>
    <property type="match status" value="1"/>
</dbReference>
<evidence type="ECO:0000259" key="4">
    <source>
        <dbReference type="PROSITE" id="PS50932"/>
    </source>
</evidence>
<evidence type="ECO:0000256" key="1">
    <source>
        <dbReference type="ARBA" id="ARBA00023015"/>
    </source>
</evidence>
<dbReference type="OrthoDB" id="59108at2"/>
<comment type="caution">
    <text evidence="5">The sequence shown here is derived from an EMBL/GenBank/DDBJ whole genome shotgun (WGS) entry which is preliminary data.</text>
</comment>
<dbReference type="GO" id="GO:0003700">
    <property type="term" value="F:DNA-binding transcription factor activity"/>
    <property type="evidence" value="ECO:0007669"/>
    <property type="project" value="TreeGrafter"/>
</dbReference>
<dbReference type="Pfam" id="PF00356">
    <property type="entry name" value="LacI"/>
    <property type="match status" value="1"/>
</dbReference>
<dbReference type="SUPFAM" id="SSF47413">
    <property type="entry name" value="lambda repressor-like DNA-binding domains"/>
    <property type="match status" value="1"/>
</dbReference>
<feature type="non-terminal residue" evidence="5">
    <location>
        <position position="135"/>
    </location>
</feature>
<dbReference type="SMART" id="SM00354">
    <property type="entry name" value="HTH_LACI"/>
    <property type="match status" value="1"/>
</dbReference>
<sequence>MARRERPRRVTIADVARHAGVSTTAVSKVLRSAYGVSPAMRDRVKAAIDELGYRPHAAARAMRGRTFTIGVLLPDLRNPFFPDILDGLSEQLDGTDYQVIMVQGGPDVKAETRAIDALVDRQVDGTLMIAPRVGR</sequence>
<feature type="domain" description="HTH lacI-type" evidence="4">
    <location>
        <begin position="10"/>
        <end position="64"/>
    </location>
</feature>
<dbReference type="InterPro" id="IPR001761">
    <property type="entry name" value="Peripla_BP/Lac1_sug-bd_dom"/>
</dbReference>
<evidence type="ECO:0000313" key="6">
    <source>
        <dbReference type="Proteomes" id="UP000309128"/>
    </source>
</evidence>
<dbReference type="InterPro" id="IPR010982">
    <property type="entry name" value="Lambda_DNA-bd_dom_sf"/>
</dbReference>
<evidence type="ECO:0000256" key="3">
    <source>
        <dbReference type="ARBA" id="ARBA00023163"/>
    </source>
</evidence>
<dbReference type="RefSeq" id="WP_138667850.1">
    <property type="nucleotide sequence ID" value="NZ_VCKY01000067.1"/>
</dbReference>
<keyword evidence="2" id="KW-0238">DNA-binding</keyword>
<keyword evidence="6" id="KW-1185">Reference proteome</keyword>
<dbReference type="Gene3D" id="3.40.50.2300">
    <property type="match status" value="1"/>
</dbReference>
<protein>
    <submittedName>
        <fullName evidence="5">LacI family transcriptional regulator</fullName>
    </submittedName>
</protein>
<dbReference type="CDD" id="cd01392">
    <property type="entry name" value="HTH_LacI"/>
    <property type="match status" value="1"/>
</dbReference>
<name>A0A5S4FGV9_9ACTN</name>
<keyword evidence="1" id="KW-0805">Transcription regulation</keyword>
<dbReference type="InterPro" id="IPR000843">
    <property type="entry name" value="HTH_LacI"/>
</dbReference>
<keyword evidence="3" id="KW-0804">Transcription</keyword>
<dbReference type="InterPro" id="IPR028082">
    <property type="entry name" value="Peripla_BP_I"/>
</dbReference>
<evidence type="ECO:0000313" key="5">
    <source>
        <dbReference type="EMBL" id="TMR19112.1"/>
    </source>
</evidence>
<dbReference type="EMBL" id="VCKY01000067">
    <property type="protein sequence ID" value="TMR19112.1"/>
    <property type="molecule type" value="Genomic_DNA"/>
</dbReference>